<name>A0A9F5J1B6_PYTBI</name>
<keyword evidence="5" id="KW-1185">Reference proteome</keyword>
<dbReference type="Pfam" id="PF17517">
    <property type="entry name" value="IgGFc_binding"/>
    <property type="match status" value="1"/>
</dbReference>
<evidence type="ECO:0000259" key="4">
    <source>
        <dbReference type="PROSITE" id="PS51233"/>
    </source>
</evidence>
<dbReference type="OrthoDB" id="3438930at2759"/>
<evidence type="ECO:0000313" key="5">
    <source>
        <dbReference type="Proteomes" id="UP000695026"/>
    </source>
</evidence>
<dbReference type="Pfam" id="PF08742">
    <property type="entry name" value="C8"/>
    <property type="match status" value="6"/>
</dbReference>
<dbReference type="Pfam" id="PF01826">
    <property type="entry name" value="TIL"/>
    <property type="match status" value="6"/>
</dbReference>
<dbReference type="SMART" id="SM00832">
    <property type="entry name" value="C8"/>
    <property type="match status" value="6"/>
</dbReference>
<dbReference type="SMART" id="SM00215">
    <property type="entry name" value="VWC_out"/>
    <property type="match status" value="5"/>
</dbReference>
<dbReference type="SUPFAM" id="SSF57567">
    <property type="entry name" value="Serine protease inhibitors"/>
    <property type="match status" value="6"/>
</dbReference>
<dbReference type="Proteomes" id="UP000695026">
    <property type="component" value="Unplaced"/>
</dbReference>
<dbReference type="GO" id="GO:0005615">
    <property type="term" value="C:extracellular space"/>
    <property type="evidence" value="ECO:0007669"/>
    <property type="project" value="TreeGrafter"/>
</dbReference>
<feature type="domain" description="VWFD" evidence="4">
    <location>
        <begin position="848"/>
        <end position="1027"/>
    </location>
</feature>
<protein>
    <submittedName>
        <fullName evidence="6">IgGFc-binding protein-like</fullName>
    </submittedName>
</protein>
<dbReference type="Gene3D" id="2.10.25.10">
    <property type="entry name" value="Laminin"/>
    <property type="match status" value="6"/>
</dbReference>
<dbReference type="InterPro" id="IPR001846">
    <property type="entry name" value="VWF_type-D"/>
</dbReference>
<feature type="domain" description="VWFD" evidence="4">
    <location>
        <begin position="1236"/>
        <end position="1419"/>
    </location>
</feature>
<dbReference type="InterPro" id="IPR001007">
    <property type="entry name" value="VWF_dom"/>
</dbReference>
<dbReference type="OMA" id="ACHESLD"/>
<dbReference type="Pfam" id="PF00094">
    <property type="entry name" value="VWD"/>
    <property type="match status" value="7"/>
</dbReference>
<keyword evidence="2" id="KW-1015">Disulfide bond</keyword>
<dbReference type="PROSITE" id="PS51233">
    <property type="entry name" value="VWFD"/>
    <property type="match status" value="7"/>
</dbReference>
<dbReference type="PANTHER" id="PTHR11339">
    <property type="entry name" value="EXTRACELLULAR MATRIX GLYCOPROTEIN RELATED"/>
    <property type="match status" value="1"/>
</dbReference>
<dbReference type="InterPro" id="IPR036084">
    <property type="entry name" value="Ser_inhib-like_sf"/>
</dbReference>
<feature type="domain" description="VWFD" evidence="4">
    <location>
        <begin position="2817"/>
        <end position="2991"/>
    </location>
</feature>
<keyword evidence="1" id="KW-0677">Repeat</keyword>
<dbReference type="InterPro" id="IPR025615">
    <property type="entry name" value="TILa_dom"/>
</dbReference>
<evidence type="ECO:0000313" key="6">
    <source>
        <dbReference type="RefSeq" id="XP_025025323.1"/>
    </source>
</evidence>
<feature type="domain" description="VWFD" evidence="4">
    <location>
        <begin position="456"/>
        <end position="636"/>
    </location>
</feature>
<dbReference type="InterPro" id="IPR050780">
    <property type="entry name" value="Mucin_vWF_Thrombospondin_sf"/>
</dbReference>
<accession>A0A9F5J1B6</accession>
<dbReference type="InterPro" id="IPR035234">
    <property type="entry name" value="IgGFc-bd_N"/>
</dbReference>
<dbReference type="RefSeq" id="XP_025025323.1">
    <property type="nucleotide sequence ID" value="XM_025169555.1"/>
</dbReference>
<feature type="domain" description="VWFD" evidence="4">
    <location>
        <begin position="2431"/>
        <end position="2610"/>
    </location>
</feature>
<dbReference type="Pfam" id="PF12714">
    <property type="entry name" value="TILa"/>
    <property type="match status" value="5"/>
</dbReference>
<organism evidence="5 6">
    <name type="scientific">Python bivittatus</name>
    <name type="common">Burmese python</name>
    <name type="synonym">Python molurus bivittatus</name>
    <dbReference type="NCBI Taxonomy" id="176946"/>
    <lineage>
        <taxon>Eukaryota</taxon>
        <taxon>Metazoa</taxon>
        <taxon>Chordata</taxon>
        <taxon>Craniata</taxon>
        <taxon>Vertebrata</taxon>
        <taxon>Euteleostomi</taxon>
        <taxon>Lepidosauria</taxon>
        <taxon>Squamata</taxon>
        <taxon>Bifurcata</taxon>
        <taxon>Unidentata</taxon>
        <taxon>Episquamata</taxon>
        <taxon>Toxicofera</taxon>
        <taxon>Serpentes</taxon>
        <taxon>Henophidia</taxon>
        <taxon>Pythonidae</taxon>
        <taxon>Python</taxon>
    </lineage>
</organism>
<reference evidence="6" key="1">
    <citation type="submission" date="2025-08" db="UniProtKB">
        <authorList>
            <consortium name="RefSeq"/>
        </authorList>
    </citation>
    <scope>IDENTIFICATION</scope>
    <source>
        <tissue evidence="6">Liver</tissue>
    </source>
</reference>
<dbReference type="CDD" id="cd19941">
    <property type="entry name" value="TIL"/>
    <property type="match status" value="6"/>
</dbReference>
<evidence type="ECO:0000256" key="1">
    <source>
        <dbReference type="ARBA" id="ARBA00022737"/>
    </source>
</evidence>
<dbReference type="KEGG" id="pbi:103051592"/>
<keyword evidence="3" id="KW-0325">Glycoprotein</keyword>
<dbReference type="PANTHER" id="PTHR11339:SF244">
    <property type="entry name" value="IGGFC-BINDING PROTEIN"/>
    <property type="match status" value="1"/>
</dbReference>
<feature type="domain" description="VWFD" evidence="4">
    <location>
        <begin position="2045"/>
        <end position="2222"/>
    </location>
</feature>
<dbReference type="InterPro" id="IPR002919">
    <property type="entry name" value="TIL_dom"/>
</dbReference>
<dbReference type="SMART" id="SM00216">
    <property type="entry name" value="VWD"/>
    <property type="match status" value="7"/>
</dbReference>
<evidence type="ECO:0000256" key="3">
    <source>
        <dbReference type="ARBA" id="ARBA00023180"/>
    </source>
</evidence>
<dbReference type="InterPro" id="IPR014853">
    <property type="entry name" value="VWF/SSPO/ZAN-like_Cys-rich_dom"/>
</dbReference>
<gene>
    <name evidence="6" type="primary">LOC103051592</name>
</gene>
<sequence>MKGNTWSLAGIPVATSAGPIGKEFITAFMQNYQLDYTKAEFQLFISGNLPLTTVNVAVYKSRFQLQFSLPPGQTTLVKIPAYAEMFGTIKFCHTVLVTANQNISVVALSSKKNSADTTVVYPIQSLGLEYYVLTPLGEISRMYKEFSVIAWHTHTEVEIHLKGSVRFQNRIYPAGSKLHVILLPYEAIQLQSHQDLSGTFVRATHPVAVLSGHSCAQKNTNCNHVVEQLLPVPSWGRSFFILPISFQTQYDIAYIITSQMTRVTYISGSIQNIYDLKPGQILLLKVTQSKPIYITANVGIQVFFFCTGDTHSGRTFDPFFLTIPDILSYCTSYSFQSQVGFENYALIIAKTAAANGITVDGNSLGGVSWKQITGTEYSWSEYSLGKEGRTHSIAHPNTPFSLLSVGIADRNGYGAVGVCQKVQPVPKASCSSMKCRKKETCQIQNGKTVCVPQSTAICWAVGDPHYRTFDMQKYDFMGTCTYTIAKTCGPDTTLPAFHITIKNENRGQKSVSYVGLVMIQVYGYDIAVARKEYGFVRVNNQRSRLPVSLLKGKVWLFQSGTSVIIKADFSLTVSYNWNSGFAVKISSSFFENVCGLCGDYNGKPADDFRTPSGSLAPGPVEFGQSWKVEDGDPLCWSDCHGQCKNIPGEKLIKYRGETFCGWISKKEGGPFRNCHSLVDPDIFVENCAYDLFVYEGHREILCQALKSYVDACQQEGGVVFDWRNLTGCPLFCPENSLYKVCGSPCPATCSNQDLPSHCSSSQCVESCQCKDGFVMDAGKCIPPAACGCLFEGRLLAPNEQIWRDSTCTKRCSCDPQTKNVKCQATACRQKEQCQVKNGIQDCYPVSYSTCSAIGHSHYHGFDGHSFNFQGTCLYTFAGLSKKSQGLVDFQILVQNLHRGGWSSTPKRVVKIEIYSLQIIVSWAYRGRIMINGQLTNLPYKVGPDQIIIYQKGWNTVIQADFGLMVTFNWQSHLTVTVPTTYQGALSGLCGNFNGDKNDDMTLISGGQATNLTAFGQLWKVAEVTGCGEVGPKVCPDLQSVAQHQRGVITECGLLVDKHGPFRECHSKINPEMFFLDCVYDYCTSSSQTAALGYIIAAYASACQAVRVTIYIWRIHIVWKLICPPNSHYELCSRSCQQTCDSLYSAVPCSTYCTEGCVCDEGFVLSGDHCVPLHQCGCTYQDQYYLSGQTFYPTNNCNMECTCQTGGAVTCYEFSCGPSEECKTVNGFQKCHPISSATCSVSGDLHYFSFDGFPFNFQGTCSYVLAKTTSDSKSKLTPFTITAENEAWGTGNVSVVKQVSVEVYGFKLTLLKKKMGQVQVNGVFQSLPIDLFEGHLKAYQHGTKVLIKTSFGLVVSYDLVYHVRITVPSSYQKQMRGLCGNYNGLKDDEFMLPNGKKTSDVAAFGASWKIQVPGAVGPCSDGCSGRNCPNCAEEKKNIFKQRNYCGILTALDGPFQACHSNVDPNVFFNDCIYDLCQSNGDSQALCPSIQSYVSACQETKILIQLWRSPSFCPLSCPPNSHYEECADLCSADCSGLMSPRICPETCAEGCQCDLGYFFDGLGCVSVESCGCFGNGSYYRPNEQVLLNECHQVCQCIPGQGLICRSYHCSSDEACRVQDGIVSCISKDPCKKLRCRIKETCKLENGKASCVPTYKETCLGWGEPHYHTFDGLNVDFQGTCTYTFVKYCGNDTTLVPFVVDEKNENRGSQAVSFVRLTNIYVYGYSISIRRKDFGKIWLNGVITNLPVTLEDGKIQLFQSGLNAILQTDFGLVVSFDWTSILMITLPSSYYGSLCGLCGNFNENPNDDMVTPAGDKANSVVEWATSWQVKDRDPFCWHHCKDICPTCEESKRELFESDEFCGLITEVDEGPFRKCHSRLSPDNYFDSCIYDVCLNGGAKTILCQALDAYATSCRKEGVIVADWRTPSGCALPCPANSHYESCGSACPNSCSDRLASLSCEKPCVETCQCNEGYVLSVDRCVPVGSCGCTYNGLYYKPDQEFWGDESCTSHCKCDPRMGMVECKPASCKASERCRIVSGIRGCHAISSATCTVMGNHHYATFDGQRYDFTGTCIYQLVGFCTNDPTLTPFIIKIQNSQGKKMLPFSSVIILEVYNMTITISHKHPHTIQVDGVLVDLPFYYEDKIKAYLSGNHVLIKTQFDLSVIFSWDRLVHIVVPGSYLDAICGLCGNGSQKPGRDLTMKNGKQTANFIQFADSWREGEILGCVNGCTSNCPGCSENEKQIYKADRYCGILSRKDGPFRHCHKATDPAPYLDSCVSDTCLYKGHQSILCSAITAYVTVCQGEGIQIDQWRLASFCSLSCPRNSHYELCGNGCPVTCHGLSAPDGCEISCKEGCYCNVGFVLSGDQCVPIGDCGCLYQGRYYKKGDEFYPSASCQDKCRCGENGAVECRKVFCGVQQQCKIENGKQGCHPLGCGKCSMTGGSHYLTLDGETFNFLGSCSYTLVKVCGRDPELVHFSVVVENERSGEGKVVPKMIVITVRGYVVRLVRGMTWQVLVDGEFYTLPLGIKRKAILINQEGKNIVVQTDFGLKVLYDSSHYILVLIPSTYQGQVCGLCGNFNGARRDEFQLPDGSSTSNVTTFGASWKVPAEHLSCSDDCRQNCPLCNAIETRPYQVESSCGLIRATSGPFEDCHLLVKPAEYFNLCLYAVCAAHGAKEALCQSLQAYVAACQAAGATIKTWRTASFCPLTCPGNSHYELCTRSCDLTCAGLSSPTQCTKKCFEGCQCNDGYVSDGEKCTSIDNCGCVHDGRYMKAEETINSRDCSEKCTCHTPGQLACNKTSCLKGEVCVLQNGRRGCVKQEAQCNLTSEAQLTTFDGVSGTILYDGAYVMASLCDKTAQTWFRLVVDLRGCSGGEINSGSAVYFFFREAVLAINQEKEVWVNGQLVDLPVSLSKTVSVSILEDVVTISHGKALQVLFGLKGEVTVKAKDSLAGKLCGSCRNFNGDISDDLMLPNGKVVGDISEMIDAWKARDFISW</sequence>
<dbReference type="FunFam" id="2.10.25.10:FF:000055">
    <property type="entry name" value="alpha-tectorin isoform X1"/>
    <property type="match status" value="6"/>
</dbReference>
<evidence type="ECO:0000256" key="2">
    <source>
        <dbReference type="ARBA" id="ARBA00023157"/>
    </source>
</evidence>
<dbReference type="GeneID" id="103051592"/>
<dbReference type="GO" id="GO:0031012">
    <property type="term" value="C:extracellular matrix"/>
    <property type="evidence" value="ECO:0007669"/>
    <property type="project" value="TreeGrafter"/>
</dbReference>
<feature type="domain" description="VWFD" evidence="4">
    <location>
        <begin position="1654"/>
        <end position="1834"/>
    </location>
</feature>
<proteinExistence type="predicted"/>